<organism evidence="2 3">
    <name type="scientific">Povalibacter uvarum</name>
    <dbReference type="NCBI Taxonomy" id="732238"/>
    <lineage>
        <taxon>Bacteria</taxon>
        <taxon>Pseudomonadati</taxon>
        <taxon>Pseudomonadota</taxon>
        <taxon>Gammaproteobacteria</taxon>
        <taxon>Steroidobacterales</taxon>
        <taxon>Steroidobacteraceae</taxon>
        <taxon>Povalibacter</taxon>
    </lineage>
</organism>
<gene>
    <name evidence="2" type="ORF">HNQ60_000747</name>
</gene>
<proteinExistence type="predicted"/>
<protein>
    <submittedName>
        <fullName evidence="2">Uncharacterized protein</fullName>
    </submittedName>
</protein>
<sequence length="114" mass="12464">MSKLALAAAPPKPGLSPPPPDDLRKETKALWNSLVKGFGLYDPASLSILADALRADDAIAEHRAVLQRAGRRGKKDARGVRRAHPSEKQIVELTKLKLSCFRMLKIDFAPGGRR</sequence>
<dbReference type="EMBL" id="JACHHZ010000001">
    <property type="protein sequence ID" value="MBB6091901.1"/>
    <property type="molecule type" value="Genomic_DNA"/>
</dbReference>
<dbReference type="Proteomes" id="UP000588068">
    <property type="component" value="Unassembled WGS sequence"/>
</dbReference>
<accession>A0A841HFL0</accession>
<keyword evidence="3" id="KW-1185">Reference proteome</keyword>
<feature type="region of interest" description="Disordered" evidence="1">
    <location>
        <begin position="1"/>
        <end position="24"/>
    </location>
</feature>
<reference evidence="2 3" key="1">
    <citation type="submission" date="2020-08" db="EMBL/GenBank/DDBJ databases">
        <title>Genomic Encyclopedia of Type Strains, Phase IV (KMG-IV): sequencing the most valuable type-strain genomes for metagenomic binning, comparative biology and taxonomic classification.</title>
        <authorList>
            <person name="Goeker M."/>
        </authorList>
    </citation>
    <scope>NUCLEOTIDE SEQUENCE [LARGE SCALE GENOMIC DNA]</scope>
    <source>
        <strain evidence="2 3">DSM 26723</strain>
    </source>
</reference>
<name>A0A841HFL0_9GAMM</name>
<dbReference type="AlphaFoldDB" id="A0A841HFL0"/>
<feature type="compositionally biased region" description="Pro residues" evidence="1">
    <location>
        <begin position="10"/>
        <end position="20"/>
    </location>
</feature>
<comment type="caution">
    <text evidence="2">The sequence shown here is derived from an EMBL/GenBank/DDBJ whole genome shotgun (WGS) entry which is preliminary data.</text>
</comment>
<evidence type="ECO:0000313" key="3">
    <source>
        <dbReference type="Proteomes" id="UP000588068"/>
    </source>
</evidence>
<evidence type="ECO:0000313" key="2">
    <source>
        <dbReference type="EMBL" id="MBB6091901.1"/>
    </source>
</evidence>
<dbReference type="RefSeq" id="WP_184329668.1">
    <property type="nucleotide sequence ID" value="NZ_JACHHZ010000001.1"/>
</dbReference>
<evidence type="ECO:0000256" key="1">
    <source>
        <dbReference type="SAM" id="MobiDB-lite"/>
    </source>
</evidence>